<accession>A0A543D4A3</accession>
<dbReference type="PRINTS" id="PR00039">
    <property type="entry name" value="HTHLYSR"/>
</dbReference>
<keyword evidence="4" id="KW-0804">Transcription</keyword>
<dbReference type="Proteomes" id="UP000315677">
    <property type="component" value="Unassembled WGS sequence"/>
</dbReference>
<keyword evidence="7" id="KW-1185">Reference proteome</keyword>
<dbReference type="GO" id="GO:0032993">
    <property type="term" value="C:protein-DNA complex"/>
    <property type="evidence" value="ECO:0007669"/>
    <property type="project" value="TreeGrafter"/>
</dbReference>
<dbReference type="InterPro" id="IPR000847">
    <property type="entry name" value="LysR_HTH_N"/>
</dbReference>
<evidence type="ECO:0000313" key="7">
    <source>
        <dbReference type="Proteomes" id="UP000315677"/>
    </source>
</evidence>
<dbReference type="InterPro" id="IPR036390">
    <property type="entry name" value="WH_DNA-bd_sf"/>
</dbReference>
<dbReference type="InterPro" id="IPR005119">
    <property type="entry name" value="LysR_subst-bd"/>
</dbReference>
<evidence type="ECO:0000313" key="6">
    <source>
        <dbReference type="EMBL" id="TQM04160.1"/>
    </source>
</evidence>
<keyword evidence="2" id="KW-0805">Transcription regulation</keyword>
<name>A0A543D4A3_9PSEU</name>
<organism evidence="6 7">
    <name type="scientific">Pseudonocardia kunmingensis</name>
    <dbReference type="NCBI Taxonomy" id="630975"/>
    <lineage>
        <taxon>Bacteria</taxon>
        <taxon>Bacillati</taxon>
        <taxon>Actinomycetota</taxon>
        <taxon>Actinomycetes</taxon>
        <taxon>Pseudonocardiales</taxon>
        <taxon>Pseudonocardiaceae</taxon>
        <taxon>Pseudonocardia</taxon>
    </lineage>
</organism>
<evidence type="ECO:0000256" key="1">
    <source>
        <dbReference type="ARBA" id="ARBA00009437"/>
    </source>
</evidence>
<dbReference type="PANTHER" id="PTHR30346:SF0">
    <property type="entry name" value="HCA OPERON TRANSCRIPTIONAL ACTIVATOR HCAR"/>
    <property type="match status" value="1"/>
</dbReference>
<dbReference type="AlphaFoldDB" id="A0A543D4A3"/>
<reference evidence="6 7" key="1">
    <citation type="submission" date="2019-06" db="EMBL/GenBank/DDBJ databases">
        <title>Sequencing the genomes of 1000 actinobacteria strains.</title>
        <authorList>
            <person name="Klenk H.-P."/>
        </authorList>
    </citation>
    <scope>NUCLEOTIDE SEQUENCE [LARGE SCALE GENOMIC DNA]</scope>
    <source>
        <strain evidence="6 7">DSM 45301</strain>
    </source>
</reference>
<evidence type="ECO:0000259" key="5">
    <source>
        <dbReference type="PROSITE" id="PS50931"/>
    </source>
</evidence>
<dbReference type="EMBL" id="VFPA01000005">
    <property type="protein sequence ID" value="TQM04160.1"/>
    <property type="molecule type" value="Genomic_DNA"/>
</dbReference>
<protein>
    <submittedName>
        <fullName evidence="6">DNA-binding transcriptional LysR family regulator</fullName>
    </submittedName>
</protein>
<comment type="caution">
    <text evidence="6">The sequence shown here is derived from an EMBL/GenBank/DDBJ whole genome shotgun (WGS) entry which is preliminary data.</text>
</comment>
<dbReference type="SUPFAM" id="SSF46785">
    <property type="entry name" value="Winged helix' DNA-binding domain"/>
    <property type="match status" value="1"/>
</dbReference>
<dbReference type="OrthoDB" id="3828349at2"/>
<keyword evidence="3 6" id="KW-0238">DNA-binding</keyword>
<gene>
    <name evidence="6" type="ORF">FB558_7191</name>
</gene>
<dbReference type="Pfam" id="PF03466">
    <property type="entry name" value="LysR_substrate"/>
    <property type="match status" value="1"/>
</dbReference>
<dbReference type="GO" id="GO:0003700">
    <property type="term" value="F:DNA-binding transcription factor activity"/>
    <property type="evidence" value="ECO:0007669"/>
    <property type="project" value="InterPro"/>
</dbReference>
<dbReference type="PROSITE" id="PS50931">
    <property type="entry name" value="HTH_LYSR"/>
    <property type="match status" value="1"/>
</dbReference>
<proteinExistence type="inferred from homology"/>
<dbReference type="RefSeq" id="WP_142061305.1">
    <property type="nucleotide sequence ID" value="NZ_VFPA01000005.1"/>
</dbReference>
<evidence type="ECO:0000256" key="2">
    <source>
        <dbReference type="ARBA" id="ARBA00023015"/>
    </source>
</evidence>
<comment type="similarity">
    <text evidence="1">Belongs to the LysR transcriptional regulatory family.</text>
</comment>
<dbReference type="InterPro" id="IPR036388">
    <property type="entry name" value="WH-like_DNA-bd_sf"/>
</dbReference>
<dbReference type="Pfam" id="PF00126">
    <property type="entry name" value="HTH_1"/>
    <property type="match status" value="1"/>
</dbReference>
<dbReference type="Gene3D" id="3.40.190.10">
    <property type="entry name" value="Periplasmic binding protein-like II"/>
    <property type="match status" value="2"/>
</dbReference>
<sequence length="311" mass="33393">MELDLGAVRAFVAVTDHRRFGEAADELGISQQAVSKRIAKLESDLGAVLLHRGPAGAEPTEDGAALLVPARALLGAADQAADAVRSRRRALRVDVLGTRLAATELVRDFHEATGADVEIITSDGLRSAGPALLRGAVDAAFVRVLGPVDPALAHTPVCLDPLHVLVGARHPLAGRRQVRMAELASATAWMPGNTPGTEWTAWFADLAAEFAVTITNRGPDFGFDHLLDEVARSADVLTFAGEGVRVPWHPEIVRIPVAPPVPVYAHSLLWRRAHRHPLLPALIAHLRAGYRPPTRARVWLPPAEQHLFADP</sequence>
<dbReference type="Gene3D" id="1.10.10.10">
    <property type="entry name" value="Winged helix-like DNA-binding domain superfamily/Winged helix DNA-binding domain"/>
    <property type="match status" value="1"/>
</dbReference>
<evidence type="ECO:0000256" key="3">
    <source>
        <dbReference type="ARBA" id="ARBA00023125"/>
    </source>
</evidence>
<feature type="domain" description="HTH lysR-type" evidence="5">
    <location>
        <begin position="3"/>
        <end position="60"/>
    </location>
</feature>
<dbReference type="PANTHER" id="PTHR30346">
    <property type="entry name" value="TRANSCRIPTIONAL DUAL REGULATOR HCAR-RELATED"/>
    <property type="match status" value="1"/>
</dbReference>
<dbReference type="SUPFAM" id="SSF53850">
    <property type="entry name" value="Periplasmic binding protein-like II"/>
    <property type="match status" value="1"/>
</dbReference>
<evidence type="ECO:0000256" key="4">
    <source>
        <dbReference type="ARBA" id="ARBA00023163"/>
    </source>
</evidence>
<dbReference type="GO" id="GO:0003677">
    <property type="term" value="F:DNA binding"/>
    <property type="evidence" value="ECO:0007669"/>
    <property type="project" value="UniProtKB-KW"/>
</dbReference>